<dbReference type="RefSeq" id="WP_344259632.1">
    <property type="nucleotide sequence ID" value="NZ_BAAAMJ010000010.1"/>
</dbReference>
<evidence type="ECO:0000313" key="4">
    <source>
        <dbReference type="Proteomes" id="UP001501303"/>
    </source>
</evidence>
<feature type="compositionally biased region" description="Low complexity" evidence="1">
    <location>
        <begin position="1"/>
        <end position="14"/>
    </location>
</feature>
<reference evidence="3 4" key="1">
    <citation type="journal article" date="2019" name="Int. J. Syst. Evol. Microbiol.">
        <title>The Global Catalogue of Microorganisms (GCM) 10K type strain sequencing project: providing services to taxonomists for standard genome sequencing and annotation.</title>
        <authorList>
            <consortium name="The Broad Institute Genomics Platform"/>
            <consortium name="The Broad Institute Genome Sequencing Center for Infectious Disease"/>
            <person name="Wu L."/>
            <person name="Ma J."/>
        </authorList>
    </citation>
    <scope>NUCLEOTIDE SEQUENCE [LARGE SCALE GENOMIC DNA]</scope>
    <source>
        <strain evidence="3 4">JCM 13581</strain>
    </source>
</reference>
<proteinExistence type="predicted"/>
<evidence type="ECO:0000259" key="2">
    <source>
        <dbReference type="Pfam" id="PF07811"/>
    </source>
</evidence>
<organism evidence="3 4">
    <name type="scientific">Streptomyces sodiiphilus</name>
    <dbReference type="NCBI Taxonomy" id="226217"/>
    <lineage>
        <taxon>Bacteria</taxon>
        <taxon>Bacillati</taxon>
        <taxon>Actinomycetota</taxon>
        <taxon>Actinomycetes</taxon>
        <taxon>Kitasatosporales</taxon>
        <taxon>Streptomycetaceae</taxon>
        <taxon>Streptomyces</taxon>
    </lineage>
</organism>
<keyword evidence="4" id="KW-1185">Reference proteome</keyword>
<dbReference type="EMBL" id="BAAAMJ010000010">
    <property type="protein sequence ID" value="GAA1905221.1"/>
    <property type="molecule type" value="Genomic_DNA"/>
</dbReference>
<dbReference type="InterPro" id="IPR012495">
    <property type="entry name" value="TadE-like_dom"/>
</dbReference>
<accession>A0ABN2NWD3</accession>
<comment type="caution">
    <text evidence="3">The sequence shown here is derived from an EMBL/GenBank/DDBJ whole genome shotgun (WGS) entry which is preliminary data.</text>
</comment>
<dbReference type="Pfam" id="PF07811">
    <property type="entry name" value="TadE"/>
    <property type="match status" value="1"/>
</dbReference>
<dbReference type="Proteomes" id="UP001501303">
    <property type="component" value="Unassembled WGS sequence"/>
</dbReference>
<gene>
    <name evidence="3" type="ORF">GCM10009716_13950</name>
</gene>
<feature type="domain" description="TadE-like" evidence="2">
    <location>
        <begin position="22"/>
        <end position="64"/>
    </location>
</feature>
<evidence type="ECO:0000313" key="3">
    <source>
        <dbReference type="EMBL" id="GAA1905221.1"/>
    </source>
</evidence>
<sequence>MRTPYRAARPAPARRSPRSDRGATAVEFAGWLPLLVLVALAALQLGFIGYAAQQAGSAARAAARVASQQETEDQYQSAGRAAASSWLQVAFTRQPCGEEVTVTASVTVPSVLPFMGGALGEASKSVTMPCD</sequence>
<feature type="region of interest" description="Disordered" evidence="1">
    <location>
        <begin position="1"/>
        <end position="20"/>
    </location>
</feature>
<evidence type="ECO:0000256" key="1">
    <source>
        <dbReference type="SAM" id="MobiDB-lite"/>
    </source>
</evidence>
<protein>
    <recommendedName>
        <fullName evidence="2">TadE-like domain-containing protein</fullName>
    </recommendedName>
</protein>
<name>A0ABN2NWD3_9ACTN</name>